<organism evidence="5 6">
    <name type="scientific">Candidatus Solincola sediminis</name>
    <dbReference type="NCBI Taxonomy" id="1797199"/>
    <lineage>
        <taxon>Bacteria</taxon>
        <taxon>Bacillati</taxon>
        <taxon>Actinomycetota</taxon>
        <taxon>Candidatus Geothermincolia</taxon>
        <taxon>Candidatus Geothermincolales</taxon>
        <taxon>Candidatus Geothermincolaceae</taxon>
        <taxon>Candidatus Solincola</taxon>
    </lineage>
</organism>
<gene>
    <name evidence="5" type="ORF">A2Y75_09225</name>
</gene>
<sequence>MAYLTLKERLLIPTYDNPKYARSGQVVIDMEKCNGCGNCAMICPGGALYIAGIGKDKKAHLMEDDFPNCMSCNDCAAMCPRDAVKVSQTYDFGRFYKILHRGGLSAPRKF</sequence>
<evidence type="ECO:0000256" key="3">
    <source>
        <dbReference type="ARBA" id="ARBA00023014"/>
    </source>
</evidence>
<dbReference type="PANTHER" id="PTHR43122:SF1">
    <property type="entry name" value="IRON-SULFUR-BINDING PROTEIN"/>
    <property type="match status" value="1"/>
</dbReference>
<proteinExistence type="predicted"/>
<accession>A0A1F2WF70</accession>
<dbReference type="InterPro" id="IPR017900">
    <property type="entry name" value="4Fe4S_Fe_S_CS"/>
</dbReference>
<dbReference type="SUPFAM" id="SSF54862">
    <property type="entry name" value="4Fe-4S ferredoxins"/>
    <property type="match status" value="1"/>
</dbReference>
<keyword evidence="2" id="KW-0408">Iron</keyword>
<feature type="domain" description="4Fe-4S ferredoxin-type" evidence="4">
    <location>
        <begin position="60"/>
        <end position="89"/>
    </location>
</feature>
<dbReference type="GO" id="GO:0046872">
    <property type="term" value="F:metal ion binding"/>
    <property type="evidence" value="ECO:0007669"/>
    <property type="project" value="UniProtKB-KW"/>
</dbReference>
<evidence type="ECO:0000256" key="1">
    <source>
        <dbReference type="ARBA" id="ARBA00022723"/>
    </source>
</evidence>
<dbReference type="Pfam" id="PF12838">
    <property type="entry name" value="Fer4_7"/>
    <property type="match status" value="1"/>
</dbReference>
<dbReference type="GO" id="GO:0051536">
    <property type="term" value="F:iron-sulfur cluster binding"/>
    <property type="evidence" value="ECO:0007669"/>
    <property type="project" value="UniProtKB-KW"/>
</dbReference>
<dbReference type="PANTHER" id="PTHR43122">
    <property type="entry name" value="FERREDOXIN SUBUNIT OF PYRUVATE:FLAVODOXIN OXIDOREDUCTASE-RELATED"/>
    <property type="match status" value="1"/>
</dbReference>
<dbReference type="PROSITE" id="PS51379">
    <property type="entry name" value="4FE4S_FER_2"/>
    <property type="match status" value="2"/>
</dbReference>
<feature type="domain" description="4Fe-4S ferredoxin-type" evidence="4">
    <location>
        <begin position="24"/>
        <end position="53"/>
    </location>
</feature>
<dbReference type="Proteomes" id="UP000177876">
    <property type="component" value="Unassembled WGS sequence"/>
</dbReference>
<evidence type="ECO:0000313" key="5">
    <source>
        <dbReference type="EMBL" id="OFW55493.1"/>
    </source>
</evidence>
<dbReference type="AlphaFoldDB" id="A0A1F2WF70"/>
<comment type="caution">
    <text evidence="5">The sequence shown here is derived from an EMBL/GenBank/DDBJ whole genome shotgun (WGS) entry which is preliminary data.</text>
</comment>
<evidence type="ECO:0000256" key="2">
    <source>
        <dbReference type="ARBA" id="ARBA00023004"/>
    </source>
</evidence>
<keyword evidence="1" id="KW-0479">Metal-binding</keyword>
<name>A0A1F2WF70_9ACTN</name>
<protein>
    <recommendedName>
        <fullName evidence="4">4Fe-4S ferredoxin-type domain-containing protein</fullName>
    </recommendedName>
</protein>
<dbReference type="EMBL" id="MELK01000053">
    <property type="protein sequence ID" value="OFW55493.1"/>
    <property type="molecule type" value="Genomic_DNA"/>
</dbReference>
<dbReference type="STRING" id="1797197.A2Y75_09225"/>
<keyword evidence="3" id="KW-0411">Iron-sulfur</keyword>
<reference evidence="5 6" key="1">
    <citation type="journal article" date="2016" name="Nat. Commun.">
        <title>Thousands of microbial genomes shed light on interconnected biogeochemical processes in an aquifer system.</title>
        <authorList>
            <person name="Anantharaman K."/>
            <person name="Brown C.T."/>
            <person name="Hug L.A."/>
            <person name="Sharon I."/>
            <person name="Castelle C.J."/>
            <person name="Probst A.J."/>
            <person name="Thomas B.C."/>
            <person name="Singh A."/>
            <person name="Wilkins M.J."/>
            <person name="Karaoz U."/>
            <person name="Brodie E.L."/>
            <person name="Williams K.H."/>
            <person name="Hubbard S.S."/>
            <person name="Banfield J.F."/>
        </authorList>
    </citation>
    <scope>NUCLEOTIDE SEQUENCE [LARGE SCALE GENOMIC DNA]</scope>
</reference>
<dbReference type="PROSITE" id="PS00198">
    <property type="entry name" value="4FE4S_FER_1"/>
    <property type="match status" value="2"/>
</dbReference>
<evidence type="ECO:0000259" key="4">
    <source>
        <dbReference type="PROSITE" id="PS51379"/>
    </source>
</evidence>
<dbReference type="Gene3D" id="3.30.70.3270">
    <property type="match status" value="1"/>
</dbReference>
<dbReference type="InterPro" id="IPR017896">
    <property type="entry name" value="4Fe4S_Fe-S-bd"/>
</dbReference>
<evidence type="ECO:0000313" key="6">
    <source>
        <dbReference type="Proteomes" id="UP000177876"/>
    </source>
</evidence>